<evidence type="ECO:0000313" key="1">
    <source>
        <dbReference type="EMBL" id="OMP01076.1"/>
    </source>
</evidence>
<sequence>MEKLSPPTATGAADGKYRQ</sequence>
<dbReference type="Proteomes" id="UP000188268">
    <property type="component" value="Unassembled WGS sequence"/>
</dbReference>
<evidence type="ECO:0000313" key="2">
    <source>
        <dbReference type="Proteomes" id="UP000188268"/>
    </source>
</evidence>
<proteinExistence type="predicted"/>
<organism evidence="1 2">
    <name type="scientific">Corchorus capsularis</name>
    <name type="common">Jute</name>
    <dbReference type="NCBI Taxonomy" id="210143"/>
    <lineage>
        <taxon>Eukaryota</taxon>
        <taxon>Viridiplantae</taxon>
        <taxon>Streptophyta</taxon>
        <taxon>Embryophyta</taxon>
        <taxon>Tracheophyta</taxon>
        <taxon>Spermatophyta</taxon>
        <taxon>Magnoliopsida</taxon>
        <taxon>eudicotyledons</taxon>
        <taxon>Gunneridae</taxon>
        <taxon>Pentapetalae</taxon>
        <taxon>rosids</taxon>
        <taxon>malvids</taxon>
        <taxon>Malvales</taxon>
        <taxon>Malvaceae</taxon>
        <taxon>Grewioideae</taxon>
        <taxon>Apeibeae</taxon>
        <taxon>Corchorus</taxon>
    </lineage>
</organism>
<reference evidence="1 2" key="1">
    <citation type="submission" date="2013-09" db="EMBL/GenBank/DDBJ databases">
        <title>Corchorus capsularis genome sequencing.</title>
        <authorList>
            <person name="Alam M."/>
            <person name="Haque M.S."/>
            <person name="Islam M.S."/>
            <person name="Emdad E.M."/>
            <person name="Islam M.M."/>
            <person name="Ahmed B."/>
            <person name="Halim A."/>
            <person name="Hossen Q.M.M."/>
            <person name="Hossain M.Z."/>
            <person name="Ahmed R."/>
            <person name="Khan M.M."/>
            <person name="Islam R."/>
            <person name="Rashid M.M."/>
            <person name="Khan S.A."/>
            <person name="Rahman M.S."/>
            <person name="Alam M."/>
        </authorList>
    </citation>
    <scope>NUCLEOTIDE SEQUENCE [LARGE SCALE GENOMIC DNA]</scope>
    <source>
        <strain evidence="2">cv. CVL-1</strain>
        <tissue evidence="1">Whole seedling</tissue>
    </source>
</reference>
<gene>
    <name evidence="1" type="ORF">CCACVL1_03168</name>
</gene>
<dbReference type="AlphaFoldDB" id="A0A1R3K1W8"/>
<comment type="caution">
    <text evidence="1">The sequence shown here is derived from an EMBL/GenBank/DDBJ whole genome shotgun (WGS) entry which is preliminary data.</text>
</comment>
<protein>
    <submittedName>
        <fullName evidence="1">Uncharacterized protein</fullName>
    </submittedName>
</protein>
<accession>A0A1R3K1W8</accession>
<dbReference type="EMBL" id="AWWV01006518">
    <property type="protein sequence ID" value="OMP01076.1"/>
    <property type="molecule type" value="Genomic_DNA"/>
</dbReference>
<keyword evidence="2" id="KW-1185">Reference proteome</keyword>
<name>A0A1R3K1W8_COCAP</name>